<organism evidence="2 3">
    <name type="scientific">Exocentrus adspersus</name>
    <dbReference type="NCBI Taxonomy" id="1586481"/>
    <lineage>
        <taxon>Eukaryota</taxon>
        <taxon>Metazoa</taxon>
        <taxon>Ecdysozoa</taxon>
        <taxon>Arthropoda</taxon>
        <taxon>Hexapoda</taxon>
        <taxon>Insecta</taxon>
        <taxon>Pterygota</taxon>
        <taxon>Neoptera</taxon>
        <taxon>Endopterygota</taxon>
        <taxon>Coleoptera</taxon>
        <taxon>Polyphaga</taxon>
        <taxon>Cucujiformia</taxon>
        <taxon>Chrysomeloidea</taxon>
        <taxon>Cerambycidae</taxon>
        <taxon>Lamiinae</taxon>
        <taxon>Acanthocinini</taxon>
        <taxon>Exocentrus</taxon>
    </lineage>
</organism>
<proteinExistence type="predicted"/>
<evidence type="ECO:0000313" key="3">
    <source>
        <dbReference type="Proteomes" id="UP001159042"/>
    </source>
</evidence>
<protein>
    <submittedName>
        <fullName evidence="2">Uncharacterized protein</fullName>
    </submittedName>
</protein>
<evidence type="ECO:0000313" key="2">
    <source>
        <dbReference type="EMBL" id="KAJ8911642.1"/>
    </source>
</evidence>
<feature type="compositionally biased region" description="Basic and acidic residues" evidence="1">
    <location>
        <begin position="9"/>
        <end position="66"/>
    </location>
</feature>
<sequence length="292" mass="33907">MLKNAVKACQEEMKKDQEEMKTSQEEMKTGQKKLKQDMKKGQAELKEDNEDMKKSQEKIKEDMEASQEKLELKIQEMKTTIEEINQVKGEEKFSHMKEDAKVDKKELNKKMEDLETKFRQLSTTGLIKAGGTVTTPSNVKYVRNWKEEDKTISLITALRGEALEVLRTISEARPNYAMLTNALERRYGYARLQHVYQTQLRSRRQRFEETLQQYVADISRMVNLAYPTAPTEVIKQLSVSSFVNEFRDPEIGELVRLATDTRQSLKIVCEAHTLEIEAVKEASRVETNPYQD</sequence>
<dbReference type="EMBL" id="JANEYG010000170">
    <property type="protein sequence ID" value="KAJ8911642.1"/>
    <property type="molecule type" value="Genomic_DNA"/>
</dbReference>
<evidence type="ECO:0000256" key="1">
    <source>
        <dbReference type="SAM" id="MobiDB-lite"/>
    </source>
</evidence>
<dbReference type="Proteomes" id="UP001159042">
    <property type="component" value="Unassembled WGS sequence"/>
</dbReference>
<comment type="caution">
    <text evidence="2">The sequence shown here is derived from an EMBL/GenBank/DDBJ whole genome shotgun (WGS) entry which is preliminary data.</text>
</comment>
<dbReference type="PANTHER" id="PTHR45823">
    <property type="entry name" value="T-SNARE COILED-COIL HOMOLOGY DOMAIN-CONTAINING PROTEIN"/>
    <property type="match status" value="1"/>
</dbReference>
<keyword evidence="3" id="KW-1185">Reference proteome</keyword>
<name>A0AAV8VBT9_9CUCU</name>
<feature type="region of interest" description="Disordered" evidence="1">
    <location>
        <begin position="1"/>
        <end position="66"/>
    </location>
</feature>
<reference evidence="2 3" key="1">
    <citation type="journal article" date="2023" name="Insect Mol. Biol.">
        <title>Genome sequencing provides insights into the evolution of gene families encoding plant cell wall-degrading enzymes in longhorned beetles.</title>
        <authorList>
            <person name="Shin N.R."/>
            <person name="Okamura Y."/>
            <person name="Kirsch R."/>
            <person name="Pauchet Y."/>
        </authorList>
    </citation>
    <scope>NUCLEOTIDE SEQUENCE [LARGE SCALE GENOMIC DNA]</scope>
    <source>
        <strain evidence="2">EAD_L_NR</strain>
    </source>
</reference>
<dbReference type="AlphaFoldDB" id="A0AAV8VBT9"/>
<gene>
    <name evidence="2" type="ORF">NQ315_005987</name>
</gene>
<accession>A0AAV8VBT9</accession>
<dbReference type="PANTHER" id="PTHR45823:SF1">
    <property type="entry name" value="T-SNARE COILED-COIL HOMOLOGY DOMAIN-CONTAINING PROTEIN"/>
    <property type="match status" value="1"/>
</dbReference>